<reference evidence="1 2" key="1">
    <citation type="submission" date="2023-01" db="EMBL/GenBank/DDBJ databases">
        <authorList>
            <person name="Whitehead M."/>
        </authorList>
    </citation>
    <scope>NUCLEOTIDE SEQUENCE [LARGE SCALE GENOMIC DNA]</scope>
</reference>
<sequence>MLAKHFYAIVQSEENTVAFLKERLLIEIGTPPCVHCGSQTKFYTRKERGKERTVIRCTKKGCQRTQSAVKVTRFSRTLIKMVNVIVVYRCHKF</sequence>
<evidence type="ECO:0008006" key="3">
    <source>
        <dbReference type="Google" id="ProtNLM"/>
    </source>
</evidence>
<dbReference type="AlphaFoldDB" id="A0AAV0W9T7"/>
<keyword evidence="2" id="KW-1185">Reference proteome</keyword>
<gene>
    <name evidence="1" type="ORF">MEUPH1_LOCUS8814</name>
</gene>
<accession>A0AAV0W9T7</accession>
<proteinExistence type="predicted"/>
<dbReference type="EMBL" id="CARXXK010000002">
    <property type="protein sequence ID" value="CAI6352595.1"/>
    <property type="molecule type" value="Genomic_DNA"/>
</dbReference>
<organism evidence="1 2">
    <name type="scientific">Macrosiphum euphorbiae</name>
    <name type="common">potato aphid</name>
    <dbReference type="NCBI Taxonomy" id="13131"/>
    <lineage>
        <taxon>Eukaryota</taxon>
        <taxon>Metazoa</taxon>
        <taxon>Ecdysozoa</taxon>
        <taxon>Arthropoda</taxon>
        <taxon>Hexapoda</taxon>
        <taxon>Insecta</taxon>
        <taxon>Pterygota</taxon>
        <taxon>Neoptera</taxon>
        <taxon>Paraneoptera</taxon>
        <taxon>Hemiptera</taxon>
        <taxon>Sternorrhyncha</taxon>
        <taxon>Aphidomorpha</taxon>
        <taxon>Aphidoidea</taxon>
        <taxon>Aphididae</taxon>
        <taxon>Macrosiphini</taxon>
        <taxon>Macrosiphum</taxon>
    </lineage>
</organism>
<name>A0AAV0W9T7_9HEMI</name>
<evidence type="ECO:0000313" key="2">
    <source>
        <dbReference type="Proteomes" id="UP001160148"/>
    </source>
</evidence>
<comment type="caution">
    <text evidence="1">The sequence shown here is derived from an EMBL/GenBank/DDBJ whole genome shotgun (WGS) entry which is preliminary data.</text>
</comment>
<protein>
    <recommendedName>
        <fullName evidence="3">Transposase</fullName>
    </recommendedName>
</protein>
<dbReference type="Proteomes" id="UP001160148">
    <property type="component" value="Unassembled WGS sequence"/>
</dbReference>
<evidence type="ECO:0000313" key="1">
    <source>
        <dbReference type="EMBL" id="CAI6352595.1"/>
    </source>
</evidence>